<evidence type="ECO:0000313" key="1">
    <source>
        <dbReference type="EMBL" id="EDN96487.1"/>
    </source>
</evidence>
<sequence>MHRGNFQLCGVYIQVLWSREKSQRENDKLEMPSYVQFIHASTDRSIEIEGIVTATQFKKGWNWAARLLRLVRALTHRNDRY</sequence>
<keyword evidence="2" id="KW-1185">Reference proteome</keyword>
<dbReference type="HOGENOM" id="CLU_2575286_0_0_1"/>
<reference evidence="2" key="1">
    <citation type="journal article" date="2011" name="PLoS Genet.">
        <title>Genomic analysis of the necrotrophic fungal pathogens Sclerotinia sclerotiorum and Botrytis cinerea.</title>
        <authorList>
            <person name="Amselem J."/>
            <person name="Cuomo C.A."/>
            <person name="van Kan J.A."/>
            <person name="Viaud M."/>
            <person name="Benito E.P."/>
            <person name="Couloux A."/>
            <person name="Coutinho P.M."/>
            <person name="de Vries R.P."/>
            <person name="Dyer P.S."/>
            <person name="Fillinger S."/>
            <person name="Fournier E."/>
            <person name="Gout L."/>
            <person name="Hahn M."/>
            <person name="Kohn L."/>
            <person name="Lapalu N."/>
            <person name="Plummer K.M."/>
            <person name="Pradier J.M."/>
            <person name="Quevillon E."/>
            <person name="Sharon A."/>
            <person name="Simon A."/>
            <person name="ten Have A."/>
            <person name="Tudzynski B."/>
            <person name="Tudzynski P."/>
            <person name="Wincker P."/>
            <person name="Andrew M."/>
            <person name="Anthouard V."/>
            <person name="Beever R.E."/>
            <person name="Beffa R."/>
            <person name="Benoit I."/>
            <person name="Bouzid O."/>
            <person name="Brault B."/>
            <person name="Chen Z."/>
            <person name="Choquer M."/>
            <person name="Collemare J."/>
            <person name="Cotton P."/>
            <person name="Danchin E.G."/>
            <person name="Da Silva C."/>
            <person name="Gautier A."/>
            <person name="Giraud C."/>
            <person name="Giraud T."/>
            <person name="Gonzalez C."/>
            <person name="Grossetete S."/>
            <person name="Guldener U."/>
            <person name="Henrissat B."/>
            <person name="Howlett B.J."/>
            <person name="Kodira C."/>
            <person name="Kretschmer M."/>
            <person name="Lappartient A."/>
            <person name="Leroch M."/>
            <person name="Levis C."/>
            <person name="Mauceli E."/>
            <person name="Neuveglise C."/>
            <person name="Oeser B."/>
            <person name="Pearson M."/>
            <person name="Poulain J."/>
            <person name="Poussereau N."/>
            <person name="Quesneville H."/>
            <person name="Rascle C."/>
            <person name="Schumacher J."/>
            <person name="Segurens B."/>
            <person name="Sexton A."/>
            <person name="Silva E."/>
            <person name="Sirven C."/>
            <person name="Soanes D.M."/>
            <person name="Talbot N.J."/>
            <person name="Templeton M."/>
            <person name="Yandava C."/>
            <person name="Yarden O."/>
            <person name="Zeng Q."/>
            <person name="Rollins J.A."/>
            <person name="Lebrun M.H."/>
            <person name="Dickman M."/>
        </authorList>
    </citation>
    <scope>NUCLEOTIDE SEQUENCE [LARGE SCALE GENOMIC DNA]</scope>
    <source>
        <strain evidence="2">ATCC 18683 / 1980 / Ss-1</strain>
    </source>
</reference>
<gene>
    <name evidence="1" type="ORF">SS1G_01413</name>
</gene>
<dbReference type="Proteomes" id="UP000001312">
    <property type="component" value="Unassembled WGS sequence"/>
</dbReference>
<dbReference type="GeneID" id="5493871"/>
<organism evidence="1 2">
    <name type="scientific">Sclerotinia sclerotiorum (strain ATCC 18683 / 1980 / Ss-1)</name>
    <name type="common">White mold</name>
    <name type="synonym">Whetzelinia sclerotiorum</name>
    <dbReference type="NCBI Taxonomy" id="665079"/>
    <lineage>
        <taxon>Eukaryota</taxon>
        <taxon>Fungi</taxon>
        <taxon>Dikarya</taxon>
        <taxon>Ascomycota</taxon>
        <taxon>Pezizomycotina</taxon>
        <taxon>Leotiomycetes</taxon>
        <taxon>Helotiales</taxon>
        <taxon>Sclerotiniaceae</taxon>
        <taxon>Sclerotinia</taxon>
    </lineage>
</organism>
<protein>
    <submittedName>
        <fullName evidence="1">Uncharacterized protein</fullName>
    </submittedName>
</protein>
<dbReference type="AlphaFoldDB" id="A7E7Y5"/>
<proteinExistence type="predicted"/>
<dbReference type="EMBL" id="CH476622">
    <property type="protein sequence ID" value="EDN96487.1"/>
    <property type="molecule type" value="Genomic_DNA"/>
</dbReference>
<evidence type="ECO:0000313" key="2">
    <source>
        <dbReference type="Proteomes" id="UP000001312"/>
    </source>
</evidence>
<accession>A7E7Y5</accession>
<name>A7E7Y5_SCLS1</name>
<dbReference type="RefSeq" id="XP_001597219.1">
    <property type="nucleotide sequence ID" value="XM_001597169.1"/>
</dbReference>
<dbReference type="KEGG" id="ssl:SS1G_01413"/>
<dbReference type="InParanoid" id="A7E7Y5"/>